<keyword evidence="3" id="KW-1185">Reference proteome</keyword>
<accession>A0A0B1SRR8</accession>
<evidence type="ECO:0000256" key="1">
    <source>
        <dbReference type="SAM" id="MobiDB-lite"/>
    </source>
</evidence>
<evidence type="ECO:0000313" key="3">
    <source>
        <dbReference type="Proteomes" id="UP000053660"/>
    </source>
</evidence>
<feature type="compositionally biased region" description="Basic and acidic residues" evidence="1">
    <location>
        <begin position="26"/>
        <end position="38"/>
    </location>
</feature>
<dbReference type="OrthoDB" id="9989112at2759"/>
<dbReference type="EMBL" id="KN556616">
    <property type="protein sequence ID" value="KHJ88013.1"/>
    <property type="molecule type" value="Genomic_DNA"/>
</dbReference>
<name>A0A0B1SRR8_OESDE</name>
<dbReference type="AlphaFoldDB" id="A0A0B1SRR8"/>
<sequence>MEPDIYGISPVPRLASPQSLADELNEAEKEEARKKPEEVATPDRIFKVVFVGDSAVGKTCFLHRIYSEANPHLRYP</sequence>
<dbReference type="SUPFAM" id="SSF52540">
    <property type="entry name" value="P-loop containing nucleoside triphosphate hydrolases"/>
    <property type="match status" value="1"/>
</dbReference>
<dbReference type="Gene3D" id="3.40.50.300">
    <property type="entry name" value="P-loop containing nucleotide triphosphate hydrolases"/>
    <property type="match status" value="1"/>
</dbReference>
<dbReference type="Proteomes" id="UP000053660">
    <property type="component" value="Unassembled WGS sequence"/>
</dbReference>
<reference evidence="2 3" key="1">
    <citation type="submission" date="2014-03" db="EMBL/GenBank/DDBJ databases">
        <title>Draft genome of the hookworm Oesophagostomum dentatum.</title>
        <authorList>
            <person name="Mitreva M."/>
        </authorList>
    </citation>
    <scope>NUCLEOTIDE SEQUENCE [LARGE SCALE GENOMIC DNA]</scope>
    <source>
        <strain evidence="2 3">OD-Hann</strain>
    </source>
</reference>
<organism evidence="2 3">
    <name type="scientific">Oesophagostomum dentatum</name>
    <name type="common">Nodular worm</name>
    <dbReference type="NCBI Taxonomy" id="61180"/>
    <lineage>
        <taxon>Eukaryota</taxon>
        <taxon>Metazoa</taxon>
        <taxon>Ecdysozoa</taxon>
        <taxon>Nematoda</taxon>
        <taxon>Chromadorea</taxon>
        <taxon>Rhabditida</taxon>
        <taxon>Rhabditina</taxon>
        <taxon>Rhabditomorpha</taxon>
        <taxon>Strongyloidea</taxon>
        <taxon>Strongylidae</taxon>
        <taxon>Oesophagostomum</taxon>
    </lineage>
</organism>
<evidence type="ECO:0000313" key="2">
    <source>
        <dbReference type="EMBL" id="KHJ88013.1"/>
    </source>
</evidence>
<evidence type="ECO:0008006" key="4">
    <source>
        <dbReference type="Google" id="ProtNLM"/>
    </source>
</evidence>
<feature type="region of interest" description="Disordered" evidence="1">
    <location>
        <begin position="1"/>
        <end position="38"/>
    </location>
</feature>
<protein>
    <recommendedName>
        <fullName evidence="4">Ras family protein</fullName>
    </recommendedName>
</protein>
<gene>
    <name evidence="2" type="ORF">OESDEN_12198</name>
</gene>
<proteinExistence type="predicted"/>
<dbReference type="InterPro" id="IPR027417">
    <property type="entry name" value="P-loop_NTPase"/>
</dbReference>